<dbReference type="Proteomes" id="UP000323632">
    <property type="component" value="Unassembled WGS sequence"/>
</dbReference>
<organism evidence="2 3">
    <name type="scientific">Taibaiella lutea</name>
    <dbReference type="NCBI Taxonomy" id="2608001"/>
    <lineage>
        <taxon>Bacteria</taxon>
        <taxon>Pseudomonadati</taxon>
        <taxon>Bacteroidota</taxon>
        <taxon>Chitinophagia</taxon>
        <taxon>Chitinophagales</taxon>
        <taxon>Chitinophagaceae</taxon>
        <taxon>Taibaiella</taxon>
    </lineage>
</organism>
<name>A0A5M6CHX9_9BACT</name>
<accession>A0A5M6CHX9</accession>
<evidence type="ECO:0008006" key="4">
    <source>
        <dbReference type="Google" id="ProtNLM"/>
    </source>
</evidence>
<evidence type="ECO:0000313" key="3">
    <source>
        <dbReference type="Proteomes" id="UP000323632"/>
    </source>
</evidence>
<dbReference type="AlphaFoldDB" id="A0A5M6CHX9"/>
<keyword evidence="1" id="KW-0732">Signal</keyword>
<evidence type="ECO:0000313" key="2">
    <source>
        <dbReference type="EMBL" id="KAA5534714.1"/>
    </source>
</evidence>
<reference evidence="2 3" key="1">
    <citation type="submission" date="2019-09" db="EMBL/GenBank/DDBJ databases">
        <title>Genome sequence and assembly of Taibaiella sp.</title>
        <authorList>
            <person name="Chhetri G."/>
        </authorList>
    </citation>
    <scope>NUCLEOTIDE SEQUENCE [LARGE SCALE GENOMIC DNA]</scope>
    <source>
        <strain evidence="2 3">KVB11</strain>
    </source>
</reference>
<comment type="caution">
    <text evidence="2">The sequence shown here is derived from an EMBL/GenBank/DDBJ whole genome shotgun (WGS) entry which is preliminary data.</text>
</comment>
<protein>
    <recommendedName>
        <fullName evidence="4">T9SS C-terminal target domain-containing protein</fullName>
    </recommendedName>
</protein>
<feature type="chain" id="PRO_5024416976" description="T9SS C-terminal target domain-containing protein" evidence="1">
    <location>
        <begin position="20"/>
        <end position="395"/>
    </location>
</feature>
<sequence length="395" mass="41528">MRKAIILLPLILLSLLANAQRVVDNKGTRQLADTTNDSWKNNADSTRVELTYKSDGSSGRPAGTEFIIKDNGRVGVGTTNPAWLLDVQGSGAIGQFKRFSTANTSAAGLFLARSRGSIGSEADIVAGDYLGKIQFRGRTGSSDEDYGTLTYIAKSTTPEDGRFAFFNGDALGGNAELMSILSSGNIGIGRINPLNKLVIRGTHNQPTTGISEQTNATFRIEGNSFHNLDFGTFADSPYGGYIQSHNNVSAIGLPLVLNPTGGNVGIGTVSPSAKLHVAGQIRADSTVSAPNYTATVQTTATGNAYTWDLNLGANTAWTLAGGANTLTIANAKAGMFGLIRVINNGTSTINLPSGSKVINGGTGVVSLTQTASAVDILTFYYDGTNYWWTYGNNYN</sequence>
<proteinExistence type="predicted"/>
<evidence type="ECO:0000256" key="1">
    <source>
        <dbReference type="SAM" id="SignalP"/>
    </source>
</evidence>
<dbReference type="RefSeq" id="WP_150032393.1">
    <property type="nucleotide sequence ID" value="NZ_VWSH01000002.1"/>
</dbReference>
<keyword evidence="3" id="KW-1185">Reference proteome</keyword>
<gene>
    <name evidence="2" type="ORF">F0919_08860</name>
</gene>
<dbReference type="EMBL" id="VWSH01000002">
    <property type="protein sequence ID" value="KAA5534714.1"/>
    <property type="molecule type" value="Genomic_DNA"/>
</dbReference>
<feature type="signal peptide" evidence="1">
    <location>
        <begin position="1"/>
        <end position="19"/>
    </location>
</feature>